<dbReference type="AlphaFoldDB" id="A0A9P9DL59"/>
<dbReference type="Proteomes" id="UP000700596">
    <property type="component" value="Unassembled WGS sequence"/>
</dbReference>
<feature type="region of interest" description="Disordered" evidence="1">
    <location>
        <begin position="328"/>
        <end position="357"/>
    </location>
</feature>
<evidence type="ECO:0000313" key="2">
    <source>
        <dbReference type="EMBL" id="KAH7121163.1"/>
    </source>
</evidence>
<protein>
    <submittedName>
        <fullName evidence="2">Uncharacterized protein</fullName>
    </submittedName>
</protein>
<comment type="caution">
    <text evidence="2">The sequence shown here is derived from an EMBL/GenBank/DDBJ whole genome shotgun (WGS) entry which is preliminary data.</text>
</comment>
<name>A0A9P9DL59_9PLEO</name>
<feature type="region of interest" description="Disordered" evidence="1">
    <location>
        <begin position="1"/>
        <end position="33"/>
    </location>
</feature>
<sequence>MAESSSTQADSHTGSATGGPSAGNQGHGQGTGRNLPLHGVNFEIARLLKPGEAEFLYRSAKTVQFYLSSITYHIMKSGLRSDSYVTAMNFGNKDFDAMNFDSDVVSDELKKTLAAISITHSYLPMWETLAYNIGPAFIGLSRAPLGRRFPSIQGYADDGQYIRFDMRDFRNLVAHSSGKLEFFDQHAHADYRRNSFPARAFWYFFREQREKLSHEISDMINMLLNQVDNVTDPLPERQVSPWDGPTAVIGDELSMEEIIERDQLSSESLTRLTLQYQSARRVHDSMDRKQEMLLYIHSDLRARQGHMLGIEEQYKVLRDQEVKILQKEQKDARARASPPVVPGEWALPQPGEDPIPEEETAPAEAEVIRKAIPETAYTTEVISLEKGPAWGHVADDFFDSGCKALNDHILRYLKCLAWTELASAAVNNSLRFFVPPQGPNPSPE</sequence>
<proteinExistence type="predicted"/>
<accession>A0A9P9DL59</accession>
<reference evidence="2" key="1">
    <citation type="journal article" date="2021" name="Nat. Commun.">
        <title>Genetic determinants of endophytism in the Arabidopsis root mycobiome.</title>
        <authorList>
            <person name="Mesny F."/>
            <person name="Miyauchi S."/>
            <person name="Thiergart T."/>
            <person name="Pickel B."/>
            <person name="Atanasova L."/>
            <person name="Karlsson M."/>
            <person name="Huettel B."/>
            <person name="Barry K.W."/>
            <person name="Haridas S."/>
            <person name="Chen C."/>
            <person name="Bauer D."/>
            <person name="Andreopoulos W."/>
            <person name="Pangilinan J."/>
            <person name="LaButti K."/>
            <person name="Riley R."/>
            <person name="Lipzen A."/>
            <person name="Clum A."/>
            <person name="Drula E."/>
            <person name="Henrissat B."/>
            <person name="Kohler A."/>
            <person name="Grigoriev I.V."/>
            <person name="Martin F.M."/>
            <person name="Hacquard S."/>
        </authorList>
    </citation>
    <scope>NUCLEOTIDE SEQUENCE</scope>
    <source>
        <strain evidence="2">MPI-CAGE-CH-0243</strain>
    </source>
</reference>
<evidence type="ECO:0000313" key="3">
    <source>
        <dbReference type="Proteomes" id="UP000700596"/>
    </source>
</evidence>
<gene>
    <name evidence="2" type="ORF">B0J11DRAFT_569905</name>
</gene>
<dbReference type="EMBL" id="JAGMWT010000010">
    <property type="protein sequence ID" value="KAH7121163.1"/>
    <property type="molecule type" value="Genomic_DNA"/>
</dbReference>
<keyword evidence="3" id="KW-1185">Reference proteome</keyword>
<feature type="compositionally biased region" description="Polar residues" evidence="1">
    <location>
        <begin position="1"/>
        <end position="15"/>
    </location>
</feature>
<feature type="compositionally biased region" description="Gly residues" evidence="1">
    <location>
        <begin position="16"/>
        <end position="31"/>
    </location>
</feature>
<organism evidence="2 3">
    <name type="scientific">Dendryphion nanum</name>
    <dbReference type="NCBI Taxonomy" id="256645"/>
    <lineage>
        <taxon>Eukaryota</taxon>
        <taxon>Fungi</taxon>
        <taxon>Dikarya</taxon>
        <taxon>Ascomycota</taxon>
        <taxon>Pezizomycotina</taxon>
        <taxon>Dothideomycetes</taxon>
        <taxon>Pleosporomycetidae</taxon>
        <taxon>Pleosporales</taxon>
        <taxon>Torulaceae</taxon>
        <taxon>Dendryphion</taxon>
    </lineage>
</organism>
<evidence type="ECO:0000256" key="1">
    <source>
        <dbReference type="SAM" id="MobiDB-lite"/>
    </source>
</evidence>